<protein>
    <submittedName>
        <fullName evidence="1">Uncharacterized protein</fullName>
    </submittedName>
</protein>
<comment type="caution">
    <text evidence="1">The sequence shown here is derived from an EMBL/GenBank/DDBJ whole genome shotgun (WGS) entry which is preliminary data.</text>
</comment>
<proteinExistence type="predicted"/>
<evidence type="ECO:0000313" key="1">
    <source>
        <dbReference type="EMBL" id="KKL10642.1"/>
    </source>
</evidence>
<sequence>LLFCFVPIIGCLTQNFQKNRKPGFTMSLHTATLMKGIIMAIRIRKVNGTTVALCAAKTLPVKDDVYLDDNAHYALSTKFHVDWVEEGIITIEEDLADEEIKRLMLDLEKNQNPHITSFLLSFMYERI</sequence>
<gene>
    <name evidence="1" type="ORF">LCGC14_2553810</name>
</gene>
<reference evidence="1" key="1">
    <citation type="journal article" date="2015" name="Nature">
        <title>Complex archaea that bridge the gap between prokaryotes and eukaryotes.</title>
        <authorList>
            <person name="Spang A."/>
            <person name="Saw J.H."/>
            <person name="Jorgensen S.L."/>
            <person name="Zaremba-Niedzwiedzka K."/>
            <person name="Martijn J."/>
            <person name="Lind A.E."/>
            <person name="van Eijk R."/>
            <person name="Schleper C."/>
            <person name="Guy L."/>
            <person name="Ettema T.J."/>
        </authorList>
    </citation>
    <scope>NUCLEOTIDE SEQUENCE</scope>
</reference>
<dbReference type="AlphaFoldDB" id="A0A0F9BA08"/>
<feature type="non-terminal residue" evidence="1">
    <location>
        <position position="1"/>
    </location>
</feature>
<dbReference type="EMBL" id="LAZR01041978">
    <property type="protein sequence ID" value="KKL10642.1"/>
    <property type="molecule type" value="Genomic_DNA"/>
</dbReference>
<organism evidence="1">
    <name type="scientific">marine sediment metagenome</name>
    <dbReference type="NCBI Taxonomy" id="412755"/>
    <lineage>
        <taxon>unclassified sequences</taxon>
        <taxon>metagenomes</taxon>
        <taxon>ecological metagenomes</taxon>
    </lineage>
</organism>
<accession>A0A0F9BA08</accession>
<name>A0A0F9BA08_9ZZZZ</name>